<dbReference type="Pfam" id="PF19247">
    <property type="entry name" value="DUF5895"/>
    <property type="match status" value="1"/>
</dbReference>
<feature type="compositionally biased region" description="Acidic residues" evidence="1">
    <location>
        <begin position="335"/>
        <end position="368"/>
    </location>
</feature>
<gene>
    <name evidence="3" type="ORF">ENR47_05830</name>
</gene>
<feature type="compositionally biased region" description="Low complexity" evidence="1">
    <location>
        <begin position="18"/>
        <end position="40"/>
    </location>
</feature>
<accession>A0A832M2V8</accession>
<feature type="domain" description="DUF5895" evidence="2">
    <location>
        <begin position="53"/>
        <end position="201"/>
    </location>
</feature>
<evidence type="ECO:0000256" key="1">
    <source>
        <dbReference type="SAM" id="MobiDB-lite"/>
    </source>
</evidence>
<protein>
    <recommendedName>
        <fullName evidence="2">DUF5895 domain-containing protein</fullName>
    </recommendedName>
</protein>
<proteinExistence type="predicted"/>
<evidence type="ECO:0000259" key="2">
    <source>
        <dbReference type="Pfam" id="PF19247"/>
    </source>
</evidence>
<dbReference type="InterPro" id="IPR045414">
    <property type="entry name" value="DUF5895"/>
</dbReference>
<organism evidence="3">
    <name type="scientific">Oscillatoriales cyanobacterium SpSt-402</name>
    <dbReference type="NCBI Taxonomy" id="2282168"/>
    <lineage>
        <taxon>Bacteria</taxon>
        <taxon>Bacillati</taxon>
        <taxon>Cyanobacteriota</taxon>
        <taxon>Cyanophyceae</taxon>
        <taxon>Oscillatoriophycideae</taxon>
        <taxon>Oscillatoriales</taxon>
    </lineage>
</organism>
<feature type="compositionally biased region" description="Polar residues" evidence="1">
    <location>
        <begin position="1"/>
        <end position="15"/>
    </location>
</feature>
<dbReference type="AlphaFoldDB" id="A0A832M2V8"/>
<evidence type="ECO:0000313" key="3">
    <source>
        <dbReference type="EMBL" id="HGW93785.1"/>
    </source>
</evidence>
<feature type="region of interest" description="Disordered" evidence="1">
    <location>
        <begin position="1"/>
        <end position="49"/>
    </location>
</feature>
<sequence>MVKPTNSRNNSTSTARMGAKTTTPKSPKSTTATGSRTARTGRTEPDEFEVDPDLLSDVYNQVRRPLLPYGIVVNDKPAGILIPIDQLEKAGWISMPDEEDLTTITFTEDVTGLLITEARLLVLAFVPEYIRYKSDVEDLGGTVVGLYDEYRNSLDKKSMDVCSEHALLFLDEDNQPLHTMPIVVRFKNVALWSFKSAREEFYRALEKTFADYFNVPFSGKNDKWRSLGVLEVEFKAVKEGEGKNKHDCCKTVAYTKPTIETLPLLYLGTPTAKALIWQQHDAIAGFTEPQSLPVLPGEVEAVEVEVLPPHKNGAANKASNAKPSTKPPRKIRSIEEDEDFLDDLENSDAELDDEDFDFDDDDLDDDEE</sequence>
<feature type="region of interest" description="Disordered" evidence="1">
    <location>
        <begin position="310"/>
        <end position="368"/>
    </location>
</feature>
<name>A0A832M2V8_9CYAN</name>
<comment type="caution">
    <text evidence="3">The sequence shown here is derived from an EMBL/GenBank/DDBJ whole genome shotgun (WGS) entry which is preliminary data.</text>
</comment>
<reference evidence="3" key="1">
    <citation type="journal article" date="2020" name="mSystems">
        <title>Genome- and Community-Level Interaction Insights into Carbon Utilization and Element Cycling Functions of Hydrothermarchaeota in Hydrothermal Sediment.</title>
        <authorList>
            <person name="Zhou Z."/>
            <person name="Liu Y."/>
            <person name="Xu W."/>
            <person name="Pan J."/>
            <person name="Luo Z.H."/>
            <person name="Li M."/>
        </authorList>
    </citation>
    <scope>NUCLEOTIDE SEQUENCE [LARGE SCALE GENOMIC DNA]</scope>
    <source>
        <strain evidence="3">SpSt-402</strain>
    </source>
</reference>
<dbReference type="EMBL" id="DSRD01000376">
    <property type="protein sequence ID" value="HGW93785.1"/>
    <property type="molecule type" value="Genomic_DNA"/>
</dbReference>
<feature type="compositionally biased region" description="Low complexity" evidence="1">
    <location>
        <begin position="310"/>
        <end position="322"/>
    </location>
</feature>